<proteinExistence type="predicted"/>
<accession>A0AAV3Q006</accession>
<dbReference type="EMBL" id="BAABME010002646">
    <property type="protein sequence ID" value="GAA0155547.1"/>
    <property type="molecule type" value="Genomic_DNA"/>
</dbReference>
<organism evidence="1 2">
    <name type="scientific">Lithospermum erythrorhizon</name>
    <name type="common">Purple gromwell</name>
    <name type="synonym">Lithospermum officinale var. erythrorhizon</name>
    <dbReference type="NCBI Taxonomy" id="34254"/>
    <lineage>
        <taxon>Eukaryota</taxon>
        <taxon>Viridiplantae</taxon>
        <taxon>Streptophyta</taxon>
        <taxon>Embryophyta</taxon>
        <taxon>Tracheophyta</taxon>
        <taxon>Spermatophyta</taxon>
        <taxon>Magnoliopsida</taxon>
        <taxon>eudicotyledons</taxon>
        <taxon>Gunneridae</taxon>
        <taxon>Pentapetalae</taxon>
        <taxon>asterids</taxon>
        <taxon>lamiids</taxon>
        <taxon>Boraginales</taxon>
        <taxon>Boraginaceae</taxon>
        <taxon>Boraginoideae</taxon>
        <taxon>Lithospermeae</taxon>
        <taxon>Lithospermum</taxon>
    </lineage>
</organism>
<gene>
    <name evidence="1" type="ORF">LIER_13251</name>
</gene>
<name>A0AAV3Q006_LITER</name>
<protein>
    <submittedName>
        <fullName evidence="1">Uncharacterized protein</fullName>
    </submittedName>
</protein>
<comment type="caution">
    <text evidence="1">The sequence shown here is derived from an EMBL/GenBank/DDBJ whole genome shotgun (WGS) entry which is preliminary data.</text>
</comment>
<evidence type="ECO:0000313" key="2">
    <source>
        <dbReference type="Proteomes" id="UP001454036"/>
    </source>
</evidence>
<reference evidence="1 2" key="1">
    <citation type="submission" date="2024-01" db="EMBL/GenBank/DDBJ databases">
        <title>The complete chloroplast genome sequence of Lithospermum erythrorhizon: insights into the phylogenetic relationship among Boraginaceae species and the maternal lineages of purple gromwells.</title>
        <authorList>
            <person name="Okada T."/>
            <person name="Watanabe K."/>
        </authorList>
    </citation>
    <scope>NUCLEOTIDE SEQUENCE [LARGE SCALE GENOMIC DNA]</scope>
</reference>
<dbReference type="Proteomes" id="UP001454036">
    <property type="component" value="Unassembled WGS sequence"/>
</dbReference>
<sequence>MMLSLALQRLSPHRITAVSRWWSCYFSVSAAKTPSEEDLVASHVWLGYVSPEDSLDEGIKYYLVMDGSSRAIRLIIDYKTCNDEDVPGTKEYVHDMHSLELDNKLDVEWFKVEGLVDTALFIGRNNGVVVDAHKSPLD</sequence>
<dbReference type="AlphaFoldDB" id="A0AAV3Q006"/>
<keyword evidence="2" id="KW-1185">Reference proteome</keyword>
<evidence type="ECO:0000313" key="1">
    <source>
        <dbReference type="EMBL" id="GAA0155547.1"/>
    </source>
</evidence>